<dbReference type="PANTHER" id="PTHR43687:SF1">
    <property type="entry name" value="FERREDOXIN III"/>
    <property type="match status" value="1"/>
</dbReference>
<comment type="function">
    <text evidence="5">Ferredoxins are iron-sulfur proteins that transfer electrons in a wide variety of metabolic reactions.</text>
</comment>
<keyword evidence="5" id="KW-0249">Electron transport</keyword>
<dbReference type="SUPFAM" id="SSF54862">
    <property type="entry name" value="4Fe-4S ferredoxins"/>
    <property type="match status" value="1"/>
</dbReference>
<dbReference type="PROSITE" id="PS51379">
    <property type="entry name" value="4FE4S_FER_2"/>
    <property type="match status" value="2"/>
</dbReference>
<keyword evidence="5" id="KW-0813">Transport</keyword>
<evidence type="ECO:0000256" key="4">
    <source>
        <dbReference type="ARBA" id="ARBA00023014"/>
    </source>
</evidence>
<accession>A0A521BFV4</accession>
<dbReference type="GO" id="GO:0009055">
    <property type="term" value="F:electron transfer activity"/>
    <property type="evidence" value="ECO:0007669"/>
    <property type="project" value="UniProtKB-UniRule"/>
</dbReference>
<proteinExistence type="predicted"/>
<dbReference type="AlphaFoldDB" id="A0A521BFV4"/>
<dbReference type="InterPro" id="IPR017896">
    <property type="entry name" value="4Fe4S_Fe-S-bd"/>
</dbReference>
<dbReference type="InterPro" id="IPR001080">
    <property type="entry name" value="3Fe4S_ferredoxin"/>
</dbReference>
<dbReference type="InterPro" id="IPR050572">
    <property type="entry name" value="Fe-S_Ferredoxin"/>
</dbReference>
<evidence type="ECO:0000256" key="1">
    <source>
        <dbReference type="ARBA" id="ARBA00022485"/>
    </source>
</evidence>
<evidence type="ECO:0000256" key="2">
    <source>
        <dbReference type="ARBA" id="ARBA00022723"/>
    </source>
</evidence>
<dbReference type="EMBL" id="FXTM01000005">
    <property type="protein sequence ID" value="SMO45952.1"/>
    <property type="molecule type" value="Genomic_DNA"/>
</dbReference>
<dbReference type="GO" id="GO:0005506">
    <property type="term" value="F:iron ion binding"/>
    <property type="evidence" value="ECO:0007669"/>
    <property type="project" value="UniProtKB-UniRule"/>
</dbReference>
<feature type="domain" description="4Fe-4S ferredoxin-type" evidence="6">
    <location>
        <begin position="33"/>
        <end position="62"/>
    </location>
</feature>
<dbReference type="Proteomes" id="UP000317315">
    <property type="component" value="Unassembled WGS sequence"/>
</dbReference>
<dbReference type="RefSeq" id="WP_142934405.1">
    <property type="nucleotide sequence ID" value="NZ_FXTM01000005.1"/>
</dbReference>
<organism evidence="7 8">
    <name type="scientific">Balnearium lithotrophicum</name>
    <dbReference type="NCBI Taxonomy" id="223788"/>
    <lineage>
        <taxon>Bacteria</taxon>
        <taxon>Pseudomonadati</taxon>
        <taxon>Aquificota</taxon>
        <taxon>Aquificia</taxon>
        <taxon>Desulfurobacteriales</taxon>
        <taxon>Desulfurobacteriaceae</taxon>
        <taxon>Balnearium</taxon>
    </lineage>
</organism>
<dbReference type="Gene3D" id="3.30.70.20">
    <property type="match status" value="1"/>
</dbReference>
<dbReference type="PROSITE" id="PS00198">
    <property type="entry name" value="4FE4S_FER_1"/>
    <property type="match status" value="2"/>
</dbReference>
<reference evidence="7 8" key="1">
    <citation type="submission" date="2017-05" db="EMBL/GenBank/DDBJ databases">
        <authorList>
            <person name="Varghese N."/>
            <person name="Submissions S."/>
        </authorList>
    </citation>
    <scope>NUCLEOTIDE SEQUENCE [LARGE SCALE GENOMIC DNA]</scope>
    <source>
        <strain evidence="7 8">DSM 16304</strain>
    </source>
</reference>
<dbReference type="GO" id="GO:0051539">
    <property type="term" value="F:4 iron, 4 sulfur cluster binding"/>
    <property type="evidence" value="ECO:0007669"/>
    <property type="project" value="UniProtKB-KW"/>
</dbReference>
<evidence type="ECO:0000313" key="7">
    <source>
        <dbReference type="EMBL" id="SMO45952.1"/>
    </source>
</evidence>
<dbReference type="PANTHER" id="PTHR43687">
    <property type="entry name" value="ADENYLYLSULFATE REDUCTASE, BETA SUBUNIT"/>
    <property type="match status" value="1"/>
</dbReference>
<protein>
    <recommendedName>
        <fullName evidence="5">Ferredoxin</fullName>
    </recommendedName>
</protein>
<sequence>MKVIPYVDNEKCIGCKICEEVCPHGVFVMSESKAVVMYPERCNGCGLCVENCPVDAITLKWTDL</sequence>
<evidence type="ECO:0000256" key="5">
    <source>
        <dbReference type="RuleBase" id="RU368020"/>
    </source>
</evidence>
<keyword evidence="4 5" id="KW-0411">Iron-sulfur</keyword>
<evidence type="ECO:0000259" key="6">
    <source>
        <dbReference type="PROSITE" id="PS51379"/>
    </source>
</evidence>
<evidence type="ECO:0000256" key="3">
    <source>
        <dbReference type="ARBA" id="ARBA00023004"/>
    </source>
</evidence>
<dbReference type="PRINTS" id="PR00352">
    <property type="entry name" value="3FE4SFRDOXIN"/>
</dbReference>
<evidence type="ECO:0000313" key="8">
    <source>
        <dbReference type="Proteomes" id="UP000317315"/>
    </source>
</evidence>
<gene>
    <name evidence="7" type="ORF">SAMN06269117_10544</name>
</gene>
<feature type="domain" description="4Fe-4S ferredoxin-type" evidence="6">
    <location>
        <begin position="3"/>
        <end position="32"/>
    </location>
</feature>
<keyword evidence="8" id="KW-1185">Reference proteome</keyword>
<keyword evidence="2 5" id="KW-0479">Metal-binding</keyword>
<keyword evidence="1" id="KW-0004">4Fe-4S</keyword>
<dbReference type="OrthoDB" id="9804603at2"/>
<dbReference type="InterPro" id="IPR017900">
    <property type="entry name" value="4Fe4S_Fe_S_CS"/>
</dbReference>
<keyword evidence="3 5" id="KW-0408">Iron</keyword>
<name>A0A521BFV4_9BACT</name>
<dbReference type="Pfam" id="PF12838">
    <property type="entry name" value="Fer4_7"/>
    <property type="match status" value="1"/>
</dbReference>